<dbReference type="EMBL" id="NCVQ01000002">
    <property type="protein sequence ID" value="PWZ46490.1"/>
    <property type="molecule type" value="Genomic_DNA"/>
</dbReference>
<dbReference type="Gene3D" id="2.30.310.10">
    <property type="entry name" value="ibrinogen binding protein from staphylococcus aureus domain"/>
    <property type="match status" value="1"/>
</dbReference>
<evidence type="ECO:0000313" key="3">
    <source>
        <dbReference type="EMBL" id="PWZ46490.1"/>
    </source>
</evidence>
<keyword evidence="1" id="KW-1133">Transmembrane helix</keyword>
<name>A0A3L6GDJ8_MAIZE</name>
<keyword evidence="1" id="KW-0472">Membrane</keyword>
<dbReference type="Pfam" id="PF02705">
    <property type="entry name" value="K_trans"/>
    <property type="match status" value="1"/>
</dbReference>
<evidence type="ECO:0000256" key="1">
    <source>
        <dbReference type="SAM" id="Phobius"/>
    </source>
</evidence>
<sequence>MEALYFSTSLIKFLEGAWVRILLALNLLAVMFMWHHTTIQKYEYDVHNKNYMCNFSNIFLHLDKLMNSSGITESGESEKVLLLMESGVRIPFCVHFCSDKSTTPSGFNLKLRKHIRNKRLEDVHMLRYDMTILFHFGLGSNAHFIILDLYAQINILLMDS</sequence>
<comment type="caution">
    <text evidence="3">The sequence shown here is derived from an EMBL/GenBank/DDBJ whole genome shotgun (WGS) entry which is preliminary data.</text>
</comment>
<feature type="transmembrane region" description="Helical" evidence="1">
    <location>
        <begin position="132"/>
        <end position="153"/>
    </location>
</feature>
<dbReference type="InterPro" id="IPR053951">
    <property type="entry name" value="K_trans_N"/>
</dbReference>
<organism evidence="3 4">
    <name type="scientific">Zea mays</name>
    <name type="common">Maize</name>
    <dbReference type="NCBI Taxonomy" id="4577"/>
    <lineage>
        <taxon>Eukaryota</taxon>
        <taxon>Viridiplantae</taxon>
        <taxon>Streptophyta</taxon>
        <taxon>Embryophyta</taxon>
        <taxon>Tracheophyta</taxon>
        <taxon>Spermatophyta</taxon>
        <taxon>Magnoliopsida</taxon>
        <taxon>Liliopsida</taxon>
        <taxon>Poales</taxon>
        <taxon>Poaceae</taxon>
        <taxon>PACMAD clade</taxon>
        <taxon>Panicoideae</taxon>
        <taxon>Andropogonodae</taxon>
        <taxon>Andropogoneae</taxon>
        <taxon>Tripsacinae</taxon>
        <taxon>Zea</taxon>
    </lineage>
</organism>
<dbReference type="InterPro" id="IPR051608">
    <property type="entry name" value="RQC_Subunit_NEMF"/>
</dbReference>
<feature type="transmembrane region" description="Helical" evidence="1">
    <location>
        <begin position="17"/>
        <end position="34"/>
    </location>
</feature>
<dbReference type="PANTHER" id="PTHR15239:SF6">
    <property type="entry name" value="RIBOSOME QUALITY CONTROL COMPLEX SUBUNIT NEMF"/>
    <property type="match status" value="1"/>
</dbReference>
<keyword evidence="1" id="KW-0812">Transmembrane</keyword>
<dbReference type="Proteomes" id="UP000251960">
    <property type="component" value="Chromosome 10"/>
</dbReference>
<gene>
    <name evidence="3" type="primary">HAK9_1</name>
    <name evidence="3" type="ORF">Zm00014a_012530</name>
</gene>
<reference evidence="3 4" key="1">
    <citation type="journal article" date="2018" name="Nat. Genet.">
        <title>Extensive intraspecific gene order and gene structural variations between Mo17 and other maize genomes.</title>
        <authorList>
            <person name="Sun S."/>
            <person name="Zhou Y."/>
            <person name="Chen J."/>
            <person name="Shi J."/>
            <person name="Zhao H."/>
            <person name="Zhao H."/>
            <person name="Song W."/>
            <person name="Zhang M."/>
            <person name="Cui Y."/>
            <person name="Dong X."/>
            <person name="Liu H."/>
            <person name="Ma X."/>
            <person name="Jiao Y."/>
            <person name="Wang B."/>
            <person name="Wei X."/>
            <person name="Stein J.C."/>
            <person name="Glaubitz J.C."/>
            <person name="Lu F."/>
            <person name="Yu G."/>
            <person name="Liang C."/>
            <person name="Fengler K."/>
            <person name="Li B."/>
            <person name="Rafalski A."/>
            <person name="Schnable P.S."/>
            <person name="Ware D.H."/>
            <person name="Buckler E.S."/>
            <person name="Lai J."/>
        </authorList>
    </citation>
    <scope>NUCLEOTIDE SEQUENCE [LARGE SCALE GENOMIC DNA]</scope>
    <source>
        <strain evidence="4">cv. Missouri 17</strain>
        <tissue evidence="3">Seedling</tissue>
    </source>
</reference>
<evidence type="ECO:0000313" key="4">
    <source>
        <dbReference type="Proteomes" id="UP000251960"/>
    </source>
</evidence>
<dbReference type="ExpressionAtlas" id="A0A3L6GDJ8">
    <property type="expression patterns" value="baseline and differential"/>
</dbReference>
<dbReference type="PANTHER" id="PTHR15239">
    <property type="entry name" value="NUCLEAR EXPORT MEDIATOR FACTOR NEMF"/>
    <property type="match status" value="1"/>
</dbReference>
<evidence type="ECO:0000259" key="2">
    <source>
        <dbReference type="Pfam" id="PF02705"/>
    </source>
</evidence>
<feature type="domain" description="K+ potassium transporter integral membrane" evidence="2">
    <location>
        <begin position="1"/>
        <end position="52"/>
    </location>
</feature>
<accession>A0A3L6GDJ8</accession>
<proteinExistence type="predicted"/>
<protein>
    <submittedName>
        <fullName evidence="3">Putative potassium transporter 9</fullName>
    </submittedName>
</protein>
<dbReference type="AlphaFoldDB" id="A0A3L6GDJ8"/>